<comment type="caution">
    <text evidence="1">The sequence shown here is derived from an EMBL/GenBank/DDBJ whole genome shotgun (WGS) entry which is preliminary data.</text>
</comment>
<protein>
    <submittedName>
        <fullName evidence="1">Uncharacterized protein</fullName>
    </submittedName>
</protein>
<keyword evidence="2" id="KW-1185">Reference proteome</keyword>
<name>A0AA40VPI2_9NOST</name>
<organism evidence="1 2">
    <name type="scientific">Komarekiella delphini-convector SJRDD-AB1</name>
    <dbReference type="NCBI Taxonomy" id="2593771"/>
    <lineage>
        <taxon>Bacteria</taxon>
        <taxon>Bacillati</taxon>
        <taxon>Cyanobacteriota</taxon>
        <taxon>Cyanophyceae</taxon>
        <taxon>Nostocales</taxon>
        <taxon>Nostocaceae</taxon>
        <taxon>Komarekiella</taxon>
        <taxon>Komarekiella delphini-convector</taxon>
    </lineage>
</organism>
<reference evidence="1" key="1">
    <citation type="submission" date="2019-07" db="EMBL/GenBank/DDBJ databases">
        <title>Toxilogical consequences of a new and cryptic species of cyanobacteria (Komarekiella delphini-convector) recovered from the epidermis of a bottlenose dolphin and 1500 ft. in the air.</title>
        <authorList>
            <person name="Brown A.O."/>
            <person name="Dvorak P."/>
            <person name="Villanueva C.D."/>
            <person name="Foss A.J."/>
            <person name="Garvey A.D."/>
            <person name="Gibson Q.A."/>
            <person name="Johansen J.R."/>
            <person name="Casamatta D.A."/>
        </authorList>
    </citation>
    <scope>NUCLEOTIDE SEQUENCE</scope>
    <source>
        <strain evidence="1">SJRDD-AB1</strain>
    </source>
</reference>
<dbReference type="Proteomes" id="UP001165986">
    <property type="component" value="Unassembled WGS sequence"/>
</dbReference>
<proteinExistence type="predicted"/>
<sequence>MRELGYWGQLYSCRSLGAVYYLFTAYTERAFLQHPQLFKQPLSNWLLTMQLLYLLHSLTAEDEIRMKLKVPALSKD</sequence>
<dbReference type="AlphaFoldDB" id="A0AA40VPI2"/>
<evidence type="ECO:0000313" key="1">
    <source>
        <dbReference type="EMBL" id="MBD6615299.1"/>
    </source>
</evidence>
<gene>
    <name evidence="1" type="ORF">FNW02_05435</name>
</gene>
<dbReference type="EMBL" id="VJXY01000004">
    <property type="protein sequence ID" value="MBD6615299.1"/>
    <property type="molecule type" value="Genomic_DNA"/>
</dbReference>
<evidence type="ECO:0000313" key="2">
    <source>
        <dbReference type="Proteomes" id="UP001165986"/>
    </source>
</evidence>
<accession>A0AA40VPI2</accession>